<name>A0A916J7B8_9PROT</name>
<organism evidence="1 2">
    <name type="scientific">Georgfuchsia toluolica</name>
    <dbReference type="NCBI Taxonomy" id="424218"/>
    <lineage>
        <taxon>Bacteria</taxon>
        <taxon>Pseudomonadati</taxon>
        <taxon>Pseudomonadota</taxon>
        <taxon>Betaproteobacteria</taxon>
        <taxon>Nitrosomonadales</taxon>
        <taxon>Sterolibacteriaceae</taxon>
        <taxon>Georgfuchsia</taxon>
    </lineage>
</organism>
<reference evidence="1" key="1">
    <citation type="submission" date="2021-04" db="EMBL/GenBank/DDBJ databases">
        <authorList>
            <person name="Hornung B."/>
        </authorList>
    </citation>
    <scope>NUCLEOTIDE SEQUENCE</scope>
    <source>
        <strain evidence="1">G5G6</strain>
    </source>
</reference>
<evidence type="ECO:0000313" key="1">
    <source>
        <dbReference type="EMBL" id="CAG4884788.1"/>
    </source>
</evidence>
<keyword evidence="2" id="KW-1185">Reference proteome</keyword>
<protein>
    <submittedName>
        <fullName evidence="1">Uncharacterized protein</fullName>
    </submittedName>
</protein>
<comment type="caution">
    <text evidence="1">The sequence shown here is derived from an EMBL/GenBank/DDBJ whole genome shotgun (WGS) entry which is preliminary data.</text>
</comment>
<evidence type="ECO:0000313" key="2">
    <source>
        <dbReference type="Proteomes" id="UP000742786"/>
    </source>
</evidence>
<sequence>MITDKSDEKSTDLDFTSDGYPVDFDSYLFCPTHYFTPGFALEIAVLVTSSPNLRMRKRL</sequence>
<dbReference type="AlphaFoldDB" id="A0A916J7B8"/>
<dbReference type="EMBL" id="CAJQUM010000001">
    <property type="protein sequence ID" value="CAG4884788.1"/>
    <property type="molecule type" value="Genomic_DNA"/>
</dbReference>
<accession>A0A916J7B8</accession>
<proteinExistence type="predicted"/>
<dbReference type="Proteomes" id="UP000742786">
    <property type="component" value="Unassembled WGS sequence"/>
</dbReference>
<gene>
    <name evidence="1" type="ORF">GTOL_12671</name>
</gene>